<evidence type="ECO:0000313" key="3">
    <source>
        <dbReference type="EMBL" id="QCD34428.1"/>
    </source>
</evidence>
<gene>
    <name evidence="3" type="ORF">E7746_00280</name>
</gene>
<dbReference type="EMBL" id="CP039393">
    <property type="protein sequence ID" value="QCD34428.1"/>
    <property type="molecule type" value="Genomic_DNA"/>
</dbReference>
<dbReference type="KEGG" id="mgod:E7746_00280"/>
<name>A0A4P7VMI2_9BACT</name>
<organism evidence="3 4">
    <name type="scientific">Muribaculum gordoncarteri</name>
    <dbReference type="NCBI Taxonomy" id="2530390"/>
    <lineage>
        <taxon>Bacteria</taxon>
        <taxon>Pseudomonadati</taxon>
        <taxon>Bacteroidota</taxon>
        <taxon>Bacteroidia</taxon>
        <taxon>Bacteroidales</taxon>
        <taxon>Muribaculaceae</taxon>
        <taxon>Muribaculum</taxon>
    </lineage>
</organism>
<dbReference type="SUPFAM" id="SSF160574">
    <property type="entry name" value="BT0923-like"/>
    <property type="match status" value="1"/>
</dbReference>
<proteinExistence type="predicted"/>
<reference evidence="3 4" key="1">
    <citation type="submission" date="2019-02" db="EMBL/GenBank/DDBJ databases">
        <title>Isolation and identification of novel species under the genus Muribaculum.</title>
        <authorList>
            <person name="Miyake S."/>
            <person name="Ding Y."/>
            <person name="Low A."/>
            <person name="Soh M."/>
            <person name="Seedorf H."/>
        </authorList>
    </citation>
    <scope>NUCLEOTIDE SEQUENCE [LARGE SCALE GENOMIC DNA]</scope>
    <source>
        <strain evidence="3 4">TLL-A4</strain>
    </source>
</reference>
<feature type="chain" id="PRO_5020829282" description="Putative beta-lactamase-inhibitor-like PepSY-like domain-containing protein" evidence="1">
    <location>
        <begin position="31"/>
        <end position="176"/>
    </location>
</feature>
<keyword evidence="4" id="KW-1185">Reference proteome</keyword>
<evidence type="ECO:0000313" key="4">
    <source>
        <dbReference type="Proteomes" id="UP000297031"/>
    </source>
</evidence>
<dbReference type="Gene3D" id="3.10.450.360">
    <property type="match status" value="1"/>
</dbReference>
<evidence type="ECO:0000256" key="1">
    <source>
        <dbReference type="SAM" id="SignalP"/>
    </source>
</evidence>
<dbReference type="OrthoDB" id="1048380at2"/>
<evidence type="ECO:0000259" key="2">
    <source>
        <dbReference type="Pfam" id="PF11396"/>
    </source>
</evidence>
<dbReference type="InterPro" id="IPR021533">
    <property type="entry name" value="PepSY-like"/>
</dbReference>
<dbReference type="PROSITE" id="PS51257">
    <property type="entry name" value="PROKAR_LIPOPROTEIN"/>
    <property type="match status" value="1"/>
</dbReference>
<dbReference type="Pfam" id="PF11396">
    <property type="entry name" value="PepSY_like"/>
    <property type="match status" value="1"/>
</dbReference>
<accession>A0A4P7VMI2</accession>
<protein>
    <recommendedName>
        <fullName evidence="2">Putative beta-lactamase-inhibitor-like PepSY-like domain-containing protein</fullName>
    </recommendedName>
</protein>
<sequence>MKTFNFKVMKNKLFLMMLALCGVFMLSSCSDDDDDNDVAASKVPQAYVEALAAKFPEAANVEWENKGAYLVADFTKDFRDYEVWFDSSAKWSMTNIDCGKDLFFIPGEVSKAFAESEYGTWTIDDIESYERANDSFYVIEVEKVGNSDTDIYYRPDGELIKAVVSDNAEITPVTVL</sequence>
<feature type="signal peptide" evidence="1">
    <location>
        <begin position="1"/>
        <end position="30"/>
    </location>
</feature>
<dbReference type="Proteomes" id="UP000297031">
    <property type="component" value="Chromosome"/>
</dbReference>
<dbReference type="AlphaFoldDB" id="A0A4P7VMI2"/>
<keyword evidence="1" id="KW-0732">Signal</keyword>
<feature type="domain" description="Putative beta-lactamase-inhibitor-like PepSY-like" evidence="2">
    <location>
        <begin position="70"/>
        <end position="161"/>
    </location>
</feature>